<dbReference type="PATRIC" id="fig|1444770.3.peg.1038"/>
<organism evidence="1 2">
    <name type="scientific">Xylella taiwanensis</name>
    <dbReference type="NCBI Taxonomy" id="1444770"/>
    <lineage>
        <taxon>Bacteria</taxon>
        <taxon>Pseudomonadati</taxon>
        <taxon>Pseudomonadota</taxon>
        <taxon>Gammaproteobacteria</taxon>
        <taxon>Lysobacterales</taxon>
        <taxon>Lysobacteraceae</taxon>
        <taxon>Xylella</taxon>
    </lineage>
</organism>
<dbReference type="STRING" id="1444770.AF72_04290"/>
<gene>
    <name evidence="1" type="ORF">AF72_04290</name>
</gene>
<accession>Z9JM05</accession>
<dbReference type="eggNOG" id="COG4653">
    <property type="taxonomic scope" value="Bacteria"/>
</dbReference>
<comment type="caution">
    <text evidence="1">The sequence shown here is derived from an EMBL/GenBank/DDBJ whole genome shotgun (WGS) entry which is preliminary data.</text>
</comment>
<evidence type="ECO:0000313" key="2">
    <source>
        <dbReference type="Proteomes" id="UP000020406"/>
    </source>
</evidence>
<name>Z9JM05_9GAMM</name>
<dbReference type="Proteomes" id="UP000020406">
    <property type="component" value="Unassembled WGS sequence"/>
</dbReference>
<protein>
    <submittedName>
        <fullName evidence="1">Uncharacterized protein</fullName>
    </submittedName>
</protein>
<reference evidence="1 2" key="1">
    <citation type="journal article" date="2014" name="Genome Announc.">
        <title>Draft Genome Sequence of Xylella fastidiosa Pear Leaf Scorch Strain in Taiwan.</title>
        <authorList>
            <person name="Su C.C."/>
            <person name="Deng W.L."/>
            <person name="Jan F.J."/>
            <person name="Chang C.J."/>
            <person name="Huang H."/>
            <person name="Chen J."/>
        </authorList>
    </citation>
    <scope>NUCLEOTIDE SEQUENCE [LARGE SCALE GENOMIC DNA]</scope>
    <source>
        <strain evidence="1 2">PLS229</strain>
    </source>
</reference>
<dbReference type="EMBL" id="JDSQ01000005">
    <property type="protein sequence ID" value="EWS78797.1"/>
    <property type="molecule type" value="Genomic_DNA"/>
</dbReference>
<dbReference type="AlphaFoldDB" id="Z9JM05"/>
<evidence type="ECO:0000313" key="1">
    <source>
        <dbReference type="EMBL" id="EWS78797.1"/>
    </source>
</evidence>
<sequence length="177" mass="19339">MLPLGGMFKAGQVDANDLWSSIPVAPDEYISQRLPVLVARMREQWSKNDHVKRYIDLCRRNIVGPRALLTKLSQTASAPLTEQDTPTSIGLSTKEVRHYSVIRAISALLPNASTADKATAAFEIECSDAAEKIYGQKSRRLMIPADVLNLAFSMTIPSEGPGSDIIATELHAASFIE</sequence>
<proteinExistence type="predicted"/>